<proteinExistence type="predicted"/>
<organism evidence="1">
    <name type="scientific">marine metagenome</name>
    <dbReference type="NCBI Taxonomy" id="408172"/>
    <lineage>
        <taxon>unclassified sequences</taxon>
        <taxon>metagenomes</taxon>
        <taxon>ecological metagenomes</taxon>
    </lineage>
</organism>
<dbReference type="EMBL" id="UINC01167780">
    <property type="protein sequence ID" value="SVD70466.1"/>
    <property type="molecule type" value="Genomic_DNA"/>
</dbReference>
<name>A0A382XH29_9ZZZZ</name>
<protein>
    <submittedName>
        <fullName evidence="1">Uncharacterized protein</fullName>
    </submittedName>
</protein>
<gene>
    <name evidence="1" type="ORF">METZ01_LOCUS423320</name>
</gene>
<dbReference type="AlphaFoldDB" id="A0A382XH29"/>
<sequence length="24" mass="2992">MKKKLIFMKIKRELAKVKKKLILY</sequence>
<reference evidence="1" key="1">
    <citation type="submission" date="2018-05" db="EMBL/GenBank/DDBJ databases">
        <authorList>
            <person name="Lanie J.A."/>
            <person name="Ng W.-L."/>
            <person name="Kazmierczak K.M."/>
            <person name="Andrzejewski T.M."/>
            <person name="Davidsen T.M."/>
            <person name="Wayne K.J."/>
            <person name="Tettelin H."/>
            <person name="Glass J.I."/>
            <person name="Rusch D."/>
            <person name="Podicherti R."/>
            <person name="Tsui H.-C.T."/>
            <person name="Winkler M.E."/>
        </authorList>
    </citation>
    <scope>NUCLEOTIDE SEQUENCE</scope>
</reference>
<accession>A0A382XH29</accession>
<evidence type="ECO:0000313" key="1">
    <source>
        <dbReference type="EMBL" id="SVD70466.1"/>
    </source>
</evidence>